<dbReference type="SUPFAM" id="SSF52266">
    <property type="entry name" value="SGNH hydrolase"/>
    <property type="match status" value="1"/>
</dbReference>
<dbReference type="GO" id="GO:0042121">
    <property type="term" value="P:alginic acid biosynthetic process"/>
    <property type="evidence" value="ECO:0007669"/>
    <property type="project" value="UniProtKB-UniPathway"/>
</dbReference>
<comment type="pathway">
    <text evidence="2">Glycan biosynthesis; alginate biosynthesis.</text>
</comment>
<evidence type="ECO:0000256" key="5">
    <source>
        <dbReference type="ARBA" id="ARBA00022764"/>
    </source>
</evidence>
<evidence type="ECO:0000256" key="6">
    <source>
        <dbReference type="ARBA" id="ARBA00022841"/>
    </source>
</evidence>
<dbReference type="EMBL" id="CP000250">
    <property type="protein sequence ID" value="ABD05021.1"/>
    <property type="molecule type" value="Genomic_DNA"/>
</dbReference>
<sequence length="374" mass="41890">MRRASLTTRIYAGAMIGLVVLFSAVGLAASAFRQAAVGGENRMFAQLPGWPRSLAEWESFPQRFDDYFNDHFGLRKLLLRLNTNINALMLGRLPSDRVILGRDDWLFYAGEESLELYANKRPLSGAQLDDARDSLTRRVGRAKQLGAAYVLIIAPDKHSIYPEHMPRFPTRRGGPSQLDQLLAVARPAGLPVVDPRPALLQGKADGLVYYKDDTHWTDWGAYLGYRALMAALPLPEVPIVQLDRRQFSVPGEMKGGLADMANLPWVEQTRKVDPAASRCDVTRTPFERLSPNLSIARTHCAGAKYKVIYIGDSFSDWIMPYLSQSFGEIVHIARSGFTPWRDLQPTIDREAPDLIIEELVERHVSSIADARESE</sequence>
<dbReference type="GO" id="GO:0016740">
    <property type="term" value="F:transferase activity"/>
    <property type="evidence" value="ECO:0007669"/>
    <property type="project" value="UniProtKB-KW"/>
</dbReference>
<protein>
    <submittedName>
        <fullName evidence="8">Alginate O-acetyltransferase AlgJ</fullName>
    </submittedName>
</protein>
<keyword evidence="6" id="KW-0016">Alginate biosynthesis</keyword>
<dbReference type="GO" id="GO:0042597">
    <property type="term" value="C:periplasmic space"/>
    <property type="evidence" value="ECO:0007669"/>
    <property type="project" value="UniProtKB-SubCell"/>
</dbReference>
<dbReference type="AlphaFoldDB" id="Q2J3D9"/>
<gene>
    <name evidence="8" type="ordered locus">RPB_0310</name>
</gene>
<dbReference type="UniPathway" id="UPA00286"/>
<dbReference type="eggNOG" id="COG0457">
    <property type="taxonomic scope" value="Bacteria"/>
</dbReference>
<evidence type="ECO:0000313" key="9">
    <source>
        <dbReference type="Proteomes" id="UP000008809"/>
    </source>
</evidence>
<dbReference type="Proteomes" id="UP000008809">
    <property type="component" value="Chromosome"/>
</dbReference>
<evidence type="ECO:0000256" key="4">
    <source>
        <dbReference type="ARBA" id="ARBA00022729"/>
    </source>
</evidence>
<dbReference type="RefSeq" id="WP_011439211.1">
    <property type="nucleotide sequence ID" value="NC_007778.1"/>
</dbReference>
<dbReference type="Pfam" id="PF16822">
    <property type="entry name" value="ALGX"/>
    <property type="match status" value="1"/>
</dbReference>
<name>Q2J3D9_RHOP2</name>
<evidence type="ECO:0000259" key="7">
    <source>
        <dbReference type="Pfam" id="PF16822"/>
    </source>
</evidence>
<evidence type="ECO:0000256" key="1">
    <source>
        <dbReference type="ARBA" id="ARBA00004418"/>
    </source>
</evidence>
<dbReference type="STRING" id="316058.RPB_0310"/>
<dbReference type="KEGG" id="rpb:RPB_0310"/>
<comment type="subcellular location">
    <subcellularLocation>
        <location evidence="1">Periplasm</location>
    </subcellularLocation>
</comment>
<keyword evidence="9" id="KW-1185">Reference proteome</keyword>
<keyword evidence="4" id="KW-0732">Signal</keyword>
<evidence type="ECO:0000313" key="8">
    <source>
        <dbReference type="EMBL" id="ABD05021.1"/>
    </source>
</evidence>
<dbReference type="InterPro" id="IPR031811">
    <property type="entry name" value="ALGX/ALGJ_SGNH-like"/>
</dbReference>
<reference evidence="8 9" key="1">
    <citation type="submission" date="2006-01" db="EMBL/GenBank/DDBJ databases">
        <title>Complete sequence of Rhodopseudomonas palustris HaA2.</title>
        <authorList>
            <consortium name="US DOE Joint Genome Institute"/>
            <person name="Copeland A."/>
            <person name="Lucas S."/>
            <person name="Lapidus A."/>
            <person name="Barry K."/>
            <person name="Detter J.C."/>
            <person name="Glavina T."/>
            <person name="Hammon N."/>
            <person name="Israni S."/>
            <person name="Pitluck S."/>
            <person name="Chain P."/>
            <person name="Malfatti S."/>
            <person name="Shin M."/>
            <person name="Vergez L."/>
            <person name="Schmutz J."/>
            <person name="Larimer F."/>
            <person name="Land M."/>
            <person name="Hauser L."/>
            <person name="Pelletier D.A."/>
            <person name="Kyrpides N."/>
            <person name="Anderson I."/>
            <person name="Oda Y."/>
            <person name="Harwood C.S."/>
            <person name="Richardson P."/>
        </authorList>
    </citation>
    <scope>NUCLEOTIDE SEQUENCE [LARGE SCALE GENOMIC DNA]</scope>
    <source>
        <strain evidence="8 9">HaA2</strain>
    </source>
</reference>
<keyword evidence="5" id="KW-0574">Periplasm</keyword>
<evidence type="ECO:0000256" key="3">
    <source>
        <dbReference type="ARBA" id="ARBA00022679"/>
    </source>
</evidence>
<dbReference type="OrthoDB" id="175771at2"/>
<accession>Q2J3D9</accession>
<keyword evidence="3 8" id="KW-0808">Transferase</keyword>
<evidence type="ECO:0000256" key="2">
    <source>
        <dbReference type="ARBA" id="ARBA00005182"/>
    </source>
</evidence>
<dbReference type="HOGENOM" id="CLU_045959_1_0_5"/>
<proteinExistence type="predicted"/>
<organism evidence="8 9">
    <name type="scientific">Rhodopseudomonas palustris (strain HaA2)</name>
    <dbReference type="NCBI Taxonomy" id="316058"/>
    <lineage>
        <taxon>Bacteria</taxon>
        <taxon>Pseudomonadati</taxon>
        <taxon>Pseudomonadota</taxon>
        <taxon>Alphaproteobacteria</taxon>
        <taxon>Hyphomicrobiales</taxon>
        <taxon>Nitrobacteraceae</taxon>
        <taxon>Rhodopseudomonas</taxon>
    </lineage>
</organism>
<feature type="domain" description="AlgX/AlgJ SGNH hydrolase-like" evidence="7">
    <location>
        <begin position="98"/>
        <end position="360"/>
    </location>
</feature>